<comment type="caution">
    <text evidence="1">The sequence shown here is derived from an EMBL/GenBank/DDBJ whole genome shotgun (WGS) entry which is preliminary data.</text>
</comment>
<proteinExistence type="predicted"/>
<keyword evidence="2" id="KW-1185">Reference proteome</keyword>
<name>A0ACB5RTR2_9PEZI</name>
<evidence type="ECO:0000313" key="2">
    <source>
        <dbReference type="Proteomes" id="UP001165186"/>
    </source>
</evidence>
<organism evidence="1 2">
    <name type="scientific">Neofusicoccum parvum</name>
    <dbReference type="NCBI Taxonomy" id="310453"/>
    <lineage>
        <taxon>Eukaryota</taxon>
        <taxon>Fungi</taxon>
        <taxon>Dikarya</taxon>
        <taxon>Ascomycota</taxon>
        <taxon>Pezizomycotina</taxon>
        <taxon>Dothideomycetes</taxon>
        <taxon>Dothideomycetes incertae sedis</taxon>
        <taxon>Botryosphaeriales</taxon>
        <taxon>Botryosphaeriaceae</taxon>
        <taxon>Neofusicoccum</taxon>
    </lineage>
</organism>
<gene>
    <name evidence="1" type="primary">g6003</name>
    <name evidence="1" type="ORF">NpPPO83_00006003</name>
</gene>
<dbReference type="EMBL" id="BSXG01000010">
    <property type="protein sequence ID" value="GME23914.1"/>
    <property type="molecule type" value="Genomic_DNA"/>
</dbReference>
<protein>
    <submittedName>
        <fullName evidence="1">Inosine triphosphate pyrophosphatase</fullName>
    </submittedName>
</protein>
<evidence type="ECO:0000313" key="1">
    <source>
        <dbReference type="EMBL" id="GME23914.1"/>
    </source>
</evidence>
<dbReference type="Proteomes" id="UP001165186">
    <property type="component" value="Unassembled WGS sequence"/>
</dbReference>
<accession>A0ACB5RTR2</accession>
<reference evidence="1" key="1">
    <citation type="submission" date="2024-09" db="EMBL/GenBank/DDBJ databases">
        <title>Draft Genome Sequences of Neofusicoccum parvum.</title>
        <authorList>
            <person name="Ashida A."/>
            <person name="Camagna M."/>
            <person name="Tanaka A."/>
            <person name="Takemoto D."/>
        </authorList>
    </citation>
    <scope>NUCLEOTIDE SEQUENCE</scope>
    <source>
        <strain evidence="1">PPO83</strain>
    </source>
</reference>
<sequence length="188" mass="20821">MPATRPRVLNFITGNRYKLAEASAILDGFIELRSQSVGVLEIQGTPREIATDKCRRAAIAVKGPALIEDTALEFHALNGMPGPYIRPFFTAIGNRGLLNLLAAYEDKSATSVCTLAYCHGPGEEPIIFEGRCTGMIVSPRGRNGFAYDPIFEYEGQTFAEMDPAFKNRVSDRYRALQKLRQWLESATD</sequence>